<proteinExistence type="predicted"/>
<dbReference type="Proteomes" id="UP000275385">
    <property type="component" value="Unassembled WGS sequence"/>
</dbReference>
<dbReference type="STRING" id="177199.A0A420YDX2"/>
<gene>
    <name evidence="2" type="ORF">DL546_004961</name>
</gene>
<name>A0A420YDX2_9PEZI</name>
<dbReference type="AlphaFoldDB" id="A0A420YDX2"/>
<evidence type="ECO:0000256" key="1">
    <source>
        <dbReference type="SAM" id="SignalP"/>
    </source>
</evidence>
<dbReference type="OrthoDB" id="3924764at2759"/>
<protein>
    <submittedName>
        <fullName evidence="2">Uncharacterized protein</fullName>
    </submittedName>
</protein>
<keyword evidence="3" id="KW-1185">Reference proteome</keyword>
<keyword evidence="1" id="KW-0732">Signal</keyword>
<feature type="signal peptide" evidence="1">
    <location>
        <begin position="1"/>
        <end position="18"/>
    </location>
</feature>
<accession>A0A420YDX2</accession>
<organism evidence="2 3">
    <name type="scientific">Coniochaeta pulveracea</name>
    <dbReference type="NCBI Taxonomy" id="177199"/>
    <lineage>
        <taxon>Eukaryota</taxon>
        <taxon>Fungi</taxon>
        <taxon>Dikarya</taxon>
        <taxon>Ascomycota</taxon>
        <taxon>Pezizomycotina</taxon>
        <taxon>Sordariomycetes</taxon>
        <taxon>Sordariomycetidae</taxon>
        <taxon>Coniochaetales</taxon>
        <taxon>Coniochaetaceae</taxon>
        <taxon>Coniochaeta</taxon>
    </lineage>
</organism>
<sequence>MFFNVYLCLASILGLAAAVPAAEVVKARCQPHIRCEDSVNECGIKYGGCYDVCDSKARPVAPPCPRKDTSHTAATASLITVSATPGFPSITVVPTTSLIPTICVDSVNSCGRTYGGCFPSTSPFPTFPDPGCPTTTFHTTTTTRSSPVPTLCVDYTNSCGRMYGGCFAYTSPFPSFSDPGCPTSTSKPLTTSMPTSASAYVPTICVDTVNSCGQTYGGCFASTSPFPTFSDPGCPTTTVTHT</sequence>
<comment type="caution">
    <text evidence="2">The sequence shown here is derived from an EMBL/GenBank/DDBJ whole genome shotgun (WGS) entry which is preliminary data.</text>
</comment>
<feature type="chain" id="PRO_5019434659" evidence="1">
    <location>
        <begin position="19"/>
        <end position="242"/>
    </location>
</feature>
<evidence type="ECO:0000313" key="2">
    <source>
        <dbReference type="EMBL" id="RKU46088.1"/>
    </source>
</evidence>
<evidence type="ECO:0000313" key="3">
    <source>
        <dbReference type="Proteomes" id="UP000275385"/>
    </source>
</evidence>
<dbReference type="EMBL" id="QVQW01000016">
    <property type="protein sequence ID" value="RKU46088.1"/>
    <property type="molecule type" value="Genomic_DNA"/>
</dbReference>
<reference evidence="2 3" key="1">
    <citation type="submission" date="2018-08" db="EMBL/GenBank/DDBJ databases">
        <title>Draft genome of the lignicolous fungus Coniochaeta pulveracea.</title>
        <authorList>
            <person name="Borstlap C.J."/>
            <person name="De Witt R.N."/>
            <person name="Botha A."/>
            <person name="Volschenk H."/>
        </authorList>
    </citation>
    <scope>NUCLEOTIDE SEQUENCE [LARGE SCALE GENOMIC DNA]</scope>
    <source>
        <strain evidence="2 3">CAB683</strain>
    </source>
</reference>